<dbReference type="OrthoDB" id="7779125at2"/>
<dbReference type="EMBL" id="FXTK01000007">
    <property type="protein sequence ID" value="SMO68549.1"/>
    <property type="molecule type" value="Genomic_DNA"/>
</dbReference>
<evidence type="ECO:0000313" key="1">
    <source>
        <dbReference type="EMBL" id="SMO68549.1"/>
    </source>
</evidence>
<protein>
    <recommendedName>
        <fullName evidence="3">Lipoprotein</fullName>
    </recommendedName>
</protein>
<name>A0A521DA09_9RHOB</name>
<dbReference type="AlphaFoldDB" id="A0A521DA09"/>
<evidence type="ECO:0008006" key="3">
    <source>
        <dbReference type="Google" id="ProtNLM"/>
    </source>
</evidence>
<accession>A0A521DA09</accession>
<reference evidence="1 2" key="1">
    <citation type="submission" date="2017-05" db="EMBL/GenBank/DDBJ databases">
        <authorList>
            <person name="Varghese N."/>
            <person name="Submissions S."/>
        </authorList>
    </citation>
    <scope>NUCLEOTIDE SEQUENCE [LARGE SCALE GENOMIC DNA]</scope>
    <source>
        <strain evidence="1 2">DSM 100094</strain>
    </source>
</reference>
<proteinExistence type="predicted"/>
<keyword evidence="2" id="KW-1185">Reference proteome</keyword>
<gene>
    <name evidence="1" type="ORF">SAMN06265221_10744</name>
</gene>
<dbReference type="PROSITE" id="PS51257">
    <property type="entry name" value="PROKAR_LIPOPROTEIN"/>
    <property type="match status" value="1"/>
</dbReference>
<sequence>MRERLLAAGLFGVLGATGCGSAAGAEPVALKCEPGTAAIAALCDAIRNELVQRGHRIDTDRAGTELVLTANAPRVDIIWARLDVIRDGTRHRGEQGELSVMDRADLPPQQLEFFARALIDRAGAPLR</sequence>
<dbReference type="RefSeq" id="WP_142663046.1">
    <property type="nucleotide sequence ID" value="NZ_FXTK01000007.1"/>
</dbReference>
<evidence type="ECO:0000313" key="2">
    <source>
        <dbReference type="Proteomes" id="UP000319014"/>
    </source>
</evidence>
<organism evidence="1 2">
    <name type="scientific">Paracoccus laeviglucosivorans</name>
    <dbReference type="NCBI Taxonomy" id="1197861"/>
    <lineage>
        <taxon>Bacteria</taxon>
        <taxon>Pseudomonadati</taxon>
        <taxon>Pseudomonadota</taxon>
        <taxon>Alphaproteobacteria</taxon>
        <taxon>Rhodobacterales</taxon>
        <taxon>Paracoccaceae</taxon>
        <taxon>Paracoccus</taxon>
    </lineage>
</organism>
<dbReference type="Proteomes" id="UP000319014">
    <property type="component" value="Unassembled WGS sequence"/>
</dbReference>